<evidence type="ECO:0000256" key="1">
    <source>
        <dbReference type="ARBA" id="ARBA00023015"/>
    </source>
</evidence>
<evidence type="ECO:0000256" key="4">
    <source>
        <dbReference type="ARBA" id="ARBA00023242"/>
    </source>
</evidence>
<evidence type="ECO:0000313" key="8">
    <source>
        <dbReference type="Proteomes" id="UP000294530"/>
    </source>
</evidence>
<dbReference type="InterPro" id="IPR003035">
    <property type="entry name" value="RWP-RK_dom"/>
</dbReference>
<evidence type="ECO:0000256" key="3">
    <source>
        <dbReference type="ARBA" id="ARBA00023163"/>
    </source>
</evidence>
<feature type="region of interest" description="Disordered" evidence="5">
    <location>
        <begin position="178"/>
        <end position="200"/>
    </location>
</feature>
<feature type="domain" description="RWP-RK" evidence="6">
    <location>
        <begin position="33"/>
        <end position="121"/>
    </location>
</feature>
<reference evidence="7 8" key="1">
    <citation type="journal article" date="2021" name="Genome Biol.">
        <title>AFLAP: assembly-free linkage analysis pipeline using k-mers from genome sequencing data.</title>
        <authorList>
            <person name="Fletcher K."/>
            <person name="Zhang L."/>
            <person name="Gil J."/>
            <person name="Han R."/>
            <person name="Cavanaugh K."/>
            <person name="Michelmore R."/>
        </authorList>
    </citation>
    <scope>NUCLEOTIDE SEQUENCE [LARGE SCALE GENOMIC DNA]</scope>
    <source>
        <strain evidence="7 8">SF5</strain>
    </source>
</reference>
<protein>
    <recommendedName>
        <fullName evidence="6">RWP-RK domain-containing protein</fullName>
    </recommendedName>
</protein>
<dbReference type="OrthoDB" id="6270329at2759"/>
<dbReference type="GO" id="GO:0003677">
    <property type="term" value="F:DNA binding"/>
    <property type="evidence" value="ECO:0007669"/>
    <property type="project" value="UniProtKB-KW"/>
</dbReference>
<keyword evidence="2" id="KW-0238">DNA-binding</keyword>
<gene>
    <name evidence="7" type="ORF">CCR75_007513</name>
</gene>
<accession>A0A976IH41</accession>
<dbReference type="RefSeq" id="XP_067821215.1">
    <property type="nucleotide sequence ID" value="XM_067965572.1"/>
</dbReference>
<keyword evidence="8" id="KW-1185">Reference proteome</keyword>
<dbReference type="GeneID" id="94351243"/>
<evidence type="ECO:0000313" key="7">
    <source>
        <dbReference type="EMBL" id="TDH71716.1"/>
    </source>
</evidence>
<dbReference type="PROSITE" id="PS51519">
    <property type="entry name" value="RWP_RK"/>
    <property type="match status" value="1"/>
</dbReference>
<dbReference type="Pfam" id="PF02042">
    <property type="entry name" value="RWP-RK"/>
    <property type="match status" value="1"/>
</dbReference>
<comment type="caution">
    <text evidence="7">The sequence shown here is derived from an EMBL/GenBank/DDBJ whole genome shotgun (WGS) entry which is preliminary data.</text>
</comment>
<organism evidence="7 8">
    <name type="scientific">Bremia lactucae</name>
    <name type="common">Lettuce downy mildew</name>
    <dbReference type="NCBI Taxonomy" id="4779"/>
    <lineage>
        <taxon>Eukaryota</taxon>
        <taxon>Sar</taxon>
        <taxon>Stramenopiles</taxon>
        <taxon>Oomycota</taxon>
        <taxon>Peronosporomycetes</taxon>
        <taxon>Peronosporales</taxon>
        <taxon>Peronosporaceae</taxon>
        <taxon>Bremia</taxon>
    </lineage>
</organism>
<keyword evidence="1" id="KW-0805">Transcription regulation</keyword>
<keyword evidence="4" id="KW-0539">Nucleus</keyword>
<dbReference type="EMBL" id="SHOA02000015">
    <property type="protein sequence ID" value="TDH71716.1"/>
    <property type="molecule type" value="Genomic_DNA"/>
</dbReference>
<evidence type="ECO:0000256" key="5">
    <source>
        <dbReference type="SAM" id="MobiDB-lite"/>
    </source>
</evidence>
<proteinExistence type="predicted"/>
<dbReference type="AlphaFoldDB" id="A0A976IH41"/>
<dbReference type="KEGG" id="blac:94351243"/>
<evidence type="ECO:0000259" key="6">
    <source>
        <dbReference type="PROSITE" id="PS51519"/>
    </source>
</evidence>
<sequence>MDRPVVPTKDNTCAPALPAVSVLPYHKSFRAASYASYVVRVHTRHGIKTLSFDILAKLFTFTAKRAAQDLGISSRTLIRVCRSLGIRRWPYLGFRSEKNVDRIRQEAIENLQRKLEKEGESLLPAVLQPDASSLRGASAKRLLQMKVETPGMRMRSYCTNPTLADVNTTIFNDNKRMQESKTTADASQHPPFAAPCSPATPLLSPPSTAFNFKLDLQRVSPNKEASINFSMKHPSLRTKTWTAPRLSTYITCIPTSSHIPSLDVLVDASILTGFKNDTLSAPTTRDQPQKFTTHPRIMSMHDILTSSH</sequence>
<dbReference type="Proteomes" id="UP000294530">
    <property type="component" value="Unassembled WGS sequence"/>
</dbReference>
<evidence type="ECO:0000256" key="2">
    <source>
        <dbReference type="ARBA" id="ARBA00023125"/>
    </source>
</evidence>
<keyword evidence="3" id="KW-0804">Transcription</keyword>
<name>A0A976IH41_BRELC</name>